<gene>
    <name evidence="2" type="ORF">SEMRO_1853_G301810.1</name>
</gene>
<dbReference type="EMBL" id="CAICTM010001851">
    <property type="protein sequence ID" value="CAB9526599.1"/>
    <property type="molecule type" value="Genomic_DNA"/>
</dbReference>
<dbReference type="AlphaFoldDB" id="A0A9N8EV53"/>
<evidence type="ECO:0000313" key="2">
    <source>
        <dbReference type="EMBL" id="CAB9526599.1"/>
    </source>
</evidence>
<name>A0A9N8EV53_9STRA</name>
<protein>
    <submittedName>
        <fullName evidence="2">Uncharacterized protein</fullName>
    </submittedName>
</protein>
<reference evidence="2" key="1">
    <citation type="submission" date="2020-06" db="EMBL/GenBank/DDBJ databases">
        <authorList>
            <consortium name="Plant Systems Biology data submission"/>
        </authorList>
    </citation>
    <scope>NUCLEOTIDE SEQUENCE</scope>
    <source>
        <strain evidence="2">D6</strain>
    </source>
</reference>
<keyword evidence="3" id="KW-1185">Reference proteome</keyword>
<keyword evidence="1" id="KW-0812">Transmembrane</keyword>
<evidence type="ECO:0000313" key="3">
    <source>
        <dbReference type="Proteomes" id="UP001153069"/>
    </source>
</evidence>
<proteinExistence type="predicted"/>
<feature type="transmembrane region" description="Helical" evidence="1">
    <location>
        <begin position="194"/>
        <end position="212"/>
    </location>
</feature>
<keyword evidence="1" id="KW-0472">Membrane</keyword>
<evidence type="ECO:0000256" key="1">
    <source>
        <dbReference type="SAM" id="Phobius"/>
    </source>
</evidence>
<sequence>MLQTHFDTFLLAVASSTDNFLVGVSSGLSTPAPSTGEFLDNHFFRVNFVVALCNASGTLLATYLGDTLRTLPEILLKKLAAAVSTSSSPESYRINFSVPSFLAAVAFAFLAWKEFHDGDGKDEVDNKGTLPMTLNNLAGGVAAGVMGISILEATAYAFVVSLGSMSLGHSLATRVVSMQQQSTSPQGRRDASRWCRNIAVLVYVLLSLQSFMGV</sequence>
<accession>A0A9N8EV53</accession>
<feature type="transmembrane region" description="Helical" evidence="1">
    <location>
        <begin position="133"/>
        <end position="150"/>
    </location>
</feature>
<organism evidence="2 3">
    <name type="scientific">Seminavis robusta</name>
    <dbReference type="NCBI Taxonomy" id="568900"/>
    <lineage>
        <taxon>Eukaryota</taxon>
        <taxon>Sar</taxon>
        <taxon>Stramenopiles</taxon>
        <taxon>Ochrophyta</taxon>
        <taxon>Bacillariophyta</taxon>
        <taxon>Bacillariophyceae</taxon>
        <taxon>Bacillariophycidae</taxon>
        <taxon>Naviculales</taxon>
        <taxon>Naviculaceae</taxon>
        <taxon>Seminavis</taxon>
    </lineage>
</organism>
<dbReference type="Proteomes" id="UP001153069">
    <property type="component" value="Unassembled WGS sequence"/>
</dbReference>
<keyword evidence="1" id="KW-1133">Transmembrane helix</keyword>
<feature type="transmembrane region" description="Helical" evidence="1">
    <location>
        <begin position="94"/>
        <end position="112"/>
    </location>
</feature>
<comment type="caution">
    <text evidence="2">The sequence shown here is derived from an EMBL/GenBank/DDBJ whole genome shotgun (WGS) entry which is preliminary data.</text>
</comment>